<dbReference type="PANTHER" id="PTHR34351">
    <property type="entry name" value="SLR1927 PROTEIN-RELATED"/>
    <property type="match status" value="1"/>
</dbReference>
<dbReference type="Proteomes" id="UP000700815">
    <property type="component" value="Unassembled WGS sequence"/>
</dbReference>
<accession>A0ABS6WC39</accession>
<feature type="region of interest" description="Disordered" evidence="1">
    <location>
        <begin position="397"/>
        <end position="420"/>
    </location>
</feature>
<feature type="domain" description="DUF58" evidence="3">
    <location>
        <begin position="238"/>
        <end position="301"/>
    </location>
</feature>
<evidence type="ECO:0000256" key="2">
    <source>
        <dbReference type="SAM" id="Phobius"/>
    </source>
</evidence>
<protein>
    <submittedName>
        <fullName evidence="4">DUF58 domain-containing protein</fullName>
    </submittedName>
</protein>
<dbReference type="RefSeq" id="WP_219057727.1">
    <property type="nucleotide sequence ID" value="NZ_JAHBBH010000002.1"/>
</dbReference>
<evidence type="ECO:0000313" key="4">
    <source>
        <dbReference type="EMBL" id="MBW3091613.1"/>
    </source>
</evidence>
<dbReference type="Pfam" id="PF01882">
    <property type="entry name" value="DUF58"/>
    <property type="match status" value="1"/>
</dbReference>
<name>A0ABS6WC39_9BIFI</name>
<keyword evidence="2" id="KW-0472">Membrane</keyword>
<keyword evidence="2" id="KW-1133">Transmembrane helix</keyword>
<evidence type="ECO:0000259" key="3">
    <source>
        <dbReference type="Pfam" id="PF01882"/>
    </source>
</evidence>
<dbReference type="PANTHER" id="PTHR34351:SF2">
    <property type="entry name" value="DUF58 DOMAIN-CONTAINING PROTEIN"/>
    <property type="match status" value="1"/>
</dbReference>
<dbReference type="EMBL" id="JAHBBH010000002">
    <property type="protein sequence ID" value="MBW3091613.1"/>
    <property type="molecule type" value="Genomic_DNA"/>
</dbReference>
<dbReference type="InterPro" id="IPR002881">
    <property type="entry name" value="DUF58"/>
</dbReference>
<evidence type="ECO:0000313" key="5">
    <source>
        <dbReference type="Proteomes" id="UP000700815"/>
    </source>
</evidence>
<keyword evidence="2" id="KW-0812">Transmembrane</keyword>
<comment type="caution">
    <text evidence="4">The sequence shown here is derived from an EMBL/GenBank/DDBJ whole genome shotgun (WGS) entry which is preliminary data.</text>
</comment>
<gene>
    <name evidence="4" type="ORF">KIH79_01320</name>
</gene>
<sequence length="440" mass="47106">MTHSFRTSIARHAVTRRADALVGIPRIRRFAMHRHVSNAMTRFAAALRAMSPLGQCTAAFGIVCLLAVPFTGWQEALAAGVMLSSLLALAVVASRDVACGTVSLDVSACRVSVGDAVDVNVTVTNTGAATVPGCRALVPVGAELRRIVLPRVDVGGEDHVRMAIDARSRGVMNVGPVVVHTGDPLGLMRRERRVAEPRAVTVHPRIVGFSMPDFGITHDLDGAPSMRVVDDDLNFHGLREYRPGDDLRGVHWLSTARTGRLMVRQYEASHRIDVGLDLDAVESDYADHDEFELAVSVFASIGAQCLLACRPLSACVGGERIRPRNAMEFLDFCSAIVPRRTVEPSHAAPSGNGHAATDARNNHVLRCSVIGSRHTARNGNAFPAVSTNTPHIVLRTAQPHGDDAHGRSDGERPAPITTQGPVTARIGTLDALPSIMEGWS</sequence>
<keyword evidence="5" id="KW-1185">Reference proteome</keyword>
<organism evidence="4 5">
    <name type="scientific">Bifidobacterium miconis</name>
    <dbReference type="NCBI Taxonomy" id="2834435"/>
    <lineage>
        <taxon>Bacteria</taxon>
        <taxon>Bacillati</taxon>
        <taxon>Actinomycetota</taxon>
        <taxon>Actinomycetes</taxon>
        <taxon>Bifidobacteriales</taxon>
        <taxon>Bifidobacteriaceae</taxon>
        <taxon>Bifidobacterium</taxon>
    </lineage>
</organism>
<reference evidence="4 5" key="1">
    <citation type="submission" date="2021-05" db="EMBL/GenBank/DDBJ databases">
        <title>Phylogenetic classification of ten novel species belonging to the genus Bifidobacterium comprising B. colchicus sp. nov., B. abeli sp. nov., B. bicoloris sp. nov., B. guerezis sp. nov., B. rosaliae sp. nov., B. santillanensis sp. nov., B. argentati sp. nov., B. amazzoni sp. nov., B. pluviali sp. nov., and B. pinnaculum sp. nov.</title>
        <authorList>
            <person name="Lugli G.A."/>
            <person name="Ruiz Garcia L."/>
            <person name="Margolles A."/>
            <person name="Ventura M."/>
        </authorList>
    </citation>
    <scope>NUCLEOTIDE SEQUENCE [LARGE SCALE GENOMIC DNA]</scope>
    <source>
        <strain evidence="4 5">82T10</strain>
    </source>
</reference>
<feature type="compositionally biased region" description="Basic and acidic residues" evidence="1">
    <location>
        <begin position="400"/>
        <end position="412"/>
    </location>
</feature>
<feature type="transmembrane region" description="Helical" evidence="2">
    <location>
        <begin position="49"/>
        <end position="70"/>
    </location>
</feature>
<proteinExistence type="predicted"/>
<evidence type="ECO:0000256" key="1">
    <source>
        <dbReference type="SAM" id="MobiDB-lite"/>
    </source>
</evidence>